<evidence type="ECO:0000313" key="3">
    <source>
        <dbReference type="EMBL" id="SNX68988.1"/>
    </source>
</evidence>
<feature type="transmembrane region" description="Helical" evidence="2">
    <location>
        <begin position="15"/>
        <end position="40"/>
    </location>
</feature>
<feature type="region of interest" description="Disordered" evidence="1">
    <location>
        <begin position="155"/>
        <end position="179"/>
    </location>
</feature>
<organism evidence="3 4">
    <name type="scientific">Cereibacter ovatus</name>
    <dbReference type="NCBI Taxonomy" id="439529"/>
    <lineage>
        <taxon>Bacteria</taxon>
        <taxon>Pseudomonadati</taxon>
        <taxon>Pseudomonadota</taxon>
        <taxon>Alphaproteobacteria</taxon>
        <taxon>Rhodobacterales</taxon>
        <taxon>Paracoccaceae</taxon>
        <taxon>Cereibacter</taxon>
    </lineage>
</organism>
<evidence type="ECO:0000313" key="4">
    <source>
        <dbReference type="Proteomes" id="UP000219467"/>
    </source>
</evidence>
<gene>
    <name evidence="3" type="ORF">SAMN05878503_102428</name>
</gene>
<accession>A0A285CPL0</accession>
<keyword evidence="2" id="KW-1133">Transmembrane helix</keyword>
<dbReference type="RefSeq" id="WP_097029434.1">
    <property type="nucleotide sequence ID" value="NZ_OAOQ01000002.1"/>
</dbReference>
<name>A0A285CPL0_9RHOB</name>
<dbReference type="EMBL" id="OAOQ01000002">
    <property type="protein sequence ID" value="SNX68988.1"/>
    <property type="molecule type" value="Genomic_DNA"/>
</dbReference>
<evidence type="ECO:0000256" key="1">
    <source>
        <dbReference type="SAM" id="MobiDB-lite"/>
    </source>
</evidence>
<feature type="compositionally biased region" description="Gly residues" evidence="1">
    <location>
        <begin position="163"/>
        <end position="179"/>
    </location>
</feature>
<proteinExistence type="predicted"/>
<keyword evidence="2" id="KW-0812">Transmembrane</keyword>
<protein>
    <submittedName>
        <fullName evidence="3">Uncharacterized membrane protein</fullName>
    </submittedName>
</protein>
<dbReference type="OrthoDB" id="7876971at2"/>
<reference evidence="4" key="1">
    <citation type="submission" date="2017-08" db="EMBL/GenBank/DDBJ databases">
        <authorList>
            <person name="Varghese N."/>
            <person name="Submissions S."/>
        </authorList>
    </citation>
    <scope>NUCLEOTIDE SEQUENCE [LARGE SCALE GENOMIC DNA]</scope>
    <source>
        <strain evidence="4">JA234</strain>
    </source>
</reference>
<evidence type="ECO:0000256" key="2">
    <source>
        <dbReference type="SAM" id="Phobius"/>
    </source>
</evidence>
<keyword evidence="4" id="KW-1185">Reference proteome</keyword>
<dbReference type="AlphaFoldDB" id="A0A285CPL0"/>
<dbReference type="Pfam" id="PF13801">
    <property type="entry name" value="Metal_resist"/>
    <property type="match status" value="1"/>
</dbReference>
<dbReference type="InterPro" id="IPR025961">
    <property type="entry name" value="Metal_resist"/>
</dbReference>
<dbReference type="Proteomes" id="UP000219467">
    <property type="component" value="Unassembled WGS sequence"/>
</dbReference>
<sequence>MSDSSTPPVGPRSPLWMKIALGVSLALNLAVAGMAGGAIWRLQSDGQPPGPVRDLGFGPFAAALSPADRAAMRKEFFEIRGDFRAMRREMQQDFAQTLAALRAEPFDQAGLQAMLDRQRTRGAEAAALGSRLLAARIAAMSPDDRRAFADRLEQSLSRRSHHGGPGEGGYRGHGGHPGG</sequence>
<keyword evidence="2" id="KW-0472">Membrane</keyword>